<protein>
    <submittedName>
        <fullName evidence="1">Uncharacterized protein</fullName>
    </submittedName>
</protein>
<proteinExistence type="predicted"/>
<dbReference type="EMBL" id="AP018400">
    <property type="protein sequence ID" value="BBA91932.1"/>
    <property type="molecule type" value="Genomic_DNA"/>
</dbReference>
<dbReference type="KEGG" id="srq:SR187_1505"/>
<name>A0A2Z5TU00_9STRE</name>
<sequence length="39" mass="4618">MFYKITIVDSRTLILTIFCDDEVLLNPTNKTREARIVFQ</sequence>
<evidence type="ECO:0000313" key="2">
    <source>
        <dbReference type="Proteomes" id="UP000269331"/>
    </source>
</evidence>
<accession>A0A2Z5TU00</accession>
<dbReference type="AlphaFoldDB" id="A0A2Z5TU00"/>
<organism evidence="1 2">
    <name type="scientific">Streptococcus ruminantium</name>
    <dbReference type="NCBI Taxonomy" id="1917441"/>
    <lineage>
        <taxon>Bacteria</taxon>
        <taxon>Bacillati</taxon>
        <taxon>Bacillota</taxon>
        <taxon>Bacilli</taxon>
        <taxon>Lactobacillales</taxon>
        <taxon>Streptococcaceae</taxon>
        <taxon>Streptococcus</taxon>
    </lineage>
</organism>
<reference evidence="1 2" key="1">
    <citation type="journal article" date="2018" name="Genome Biol. Evol.">
        <title>Complete Genome Sequence of Streptococcus ruminantium sp. nov. GUT-187T (=DSM 104980T =JCM 31869T), the Type Strain of S. ruminantium, and Comparison with Genome Sequences of Streptococcus suis Strains.</title>
        <authorList>
            <person name="Tohya M."/>
            <person name="Sekizaki T."/>
            <person name="Miyoshi-Akiyama T."/>
        </authorList>
    </citation>
    <scope>NUCLEOTIDE SEQUENCE [LARGE SCALE GENOMIC DNA]</scope>
    <source>
        <strain evidence="1 2">GUT187T</strain>
    </source>
</reference>
<dbReference type="Proteomes" id="UP000269331">
    <property type="component" value="Chromosome"/>
</dbReference>
<gene>
    <name evidence="1" type="ORF">SR187_1505</name>
</gene>
<evidence type="ECO:0000313" key="1">
    <source>
        <dbReference type="EMBL" id="BBA91932.1"/>
    </source>
</evidence>